<dbReference type="Gene3D" id="2.70.40.10">
    <property type="match status" value="1"/>
</dbReference>
<keyword evidence="4" id="KW-0472">Membrane</keyword>
<dbReference type="InterPro" id="IPR033704">
    <property type="entry name" value="dUTPase_trimeric"/>
</dbReference>
<feature type="transmembrane region" description="Helical" evidence="4">
    <location>
        <begin position="291"/>
        <end position="317"/>
    </location>
</feature>
<evidence type="ECO:0000256" key="4">
    <source>
        <dbReference type="SAM" id="Phobius"/>
    </source>
</evidence>
<dbReference type="InterPro" id="IPR011962">
    <property type="entry name" value="dCTP_deaminase"/>
</dbReference>
<keyword evidence="6" id="KW-1185">Reference proteome</keyword>
<evidence type="ECO:0000313" key="6">
    <source>
        <dbReference type="Proteomes" id="UP001595973"/>
    </source>
</evidence>
<dbReference type="CDD" id="cd07557">
    <property type="entry name" value="trimeric_dUTPase"/>
    <property type="match status" value="1"/>
</dbReference>
<accession>A0ABV9KGY9</accession>
<proteinExistence type="predicted"/>
<keyword evidence="3" id="KW-0175">Coiled coil</keyword>
<protein>
    <recommendedName>
        <fullName evidence="7">dUTPase-like domain-containing protein</fullName>
    </recommendedName>
</protein>
<evidence type="ECO:0000256" key="1">
    <source>
        <dbReference type="ARBA" id="ARBA00022801"/>
    </source>
</evidence>
<keyword evidence="4" id="KW-0812">Transmembrane</keyword>
<keyword evidence="2" id="KW-0546">Nucleotide metabolism</keyword>
<evidence type="ECO:0000313" key="5">
    <source>
        <dbReference type="EMBL" id="MFC4669435.1"/>
    </source>
</evidence>
<evidence type="ECO:0000256" key="2">
    <source>
        <dbReference type="ARBA" id="ARBA00023080"/>
    </source>
</evidence>
<evidence type="ECO:0000256" key="3">
    <source>
        <dbReference type="SAM" id="Coils"/>
    </source>
</evidence>
<comment type="caution">
    <text evidence="5">The sequence shown here is derived from an EMBL/GenBank/DDBJ whole genome shotgun (WGS) entry which is preliminary data.</text>
</comment>
<dbReference type="InterPro" id="IPR036157">
    <property type="entry name" value="dUTPase-like_sf"/>
</dbReference>
<name>A0ABV9KGY9_9RHOB</name>
<sequence>MATSQQQPAAQPTGVLLRKEIIDREIILEDPCGTCFKPASYDLRIGDDYIDPTDGEQSASLKPLQGKSITIPPFGAMIVSTHEVVKIPGDVIGKFNLRIKMALQGLFVQMGTQVEPHYHGKLFAVLYNITSEPIELFTEGGQDKVGKGRDRLFTIEFFNVGREAENDDPGQKEVVDIRDFVKNTKFSKSTIRAMQQEVERFRGEIHNLGQKISHTEKEIYERLNQQFLGAFQAAQAQVDAAKTIGELKAAGEAESSKRLRELVDGNKEEIGRARSDFDHRLTRVEEKRRHLVWGVILGGFGLAFLSALIPVILGLAVNYTRGWADGDRGEVVLRDVTALRTQLEALTSRLDDVRKIDTLSLEIEALKAEIVALQQQLGYNVEQNGAETPPPPEQ</sequence>
<dbReference type="EMBL" id="JBHSGI010000012">
    <property type="protein sequence ID" value="MFC4669435.1"/>
    <property type="molecule type" value="Genomic_DNA"/>
</dbReference>
<dbReference type="Pfam" id="PF22769">
    <property type="entry name" value="DCD"/>
    <property type="match status" value="1"/>
</dbReference>
<organism evidence="5 6">
    <name type="scientific">Seohaeicola nanhaiensis</name>
    <dbReference type="NCBI Taxonomy" id="1387282"/>
    <lineage>
        <taxon>Bacteria</taxon>
        <taxon>Pseudomonadati</taxon>
        <taxon>Pseudomonadota</taxon>
        <taxon>Alphaproteobacteria</taxon>
        <taxon>Rhodobacterales</taxon>
        <taxon>Roseobacteraceae</taxon>
        <taxon>Seohaeicola</taxon>
    </lineage>
</organism>
<gene>
    <name evidence="5" type="ORF">ACFO5X_12805</name>
</gene>
<keyword evidence="1" id="KW-0378">Hydrolase</keyword>
<dbReference type="RefSeq" id="WP_380717865.1">
    <property type="nucleotide sequence ID" value="NZ_JBHSGI010000012.1"/>
</dbReference>
<dbReference type="Proteomes" id="UP001595973">
    <property type="component" value="Unassembled WGS sequence"/>
</dbReference>
<evidence type="ECO:0008006" key="7">
    <source>
        <dbReference type="Google" id="ProtNLM"/>
    </source>
</evidence>
<feature type="coiled-coil region" evidence="3">
    <location>
        <begin position="336"/>
        <end position="376"/>
    </location>
</feature>
<dbReference type="SUPFAM" id="SSF51283">
    <property type="entry name" value="dUTPase-like"/>
    <property type="match status" value="1"/>
</dbReference>
<keyword evidence="4" id="KW-1133">Transmembrane helix</keyword>
<reference evidence="6" key="1">
    <citation type="journal article" date="2019" name="Int. J. Syst. Evol. Microbiol.">
        <title>The Global Catalogue of Microorganisms (GCM) 10K type strain sequencing project: providing services to taxonomists for standard genome sequencing and annotation.</title>
        <authorList>
            <consortium name="The Broad Institute Genomics Platform"/>
            <consortium name="The Broad Institute Genome Sequencing Center for Infectious Disease"/>
            <person name="Wu L."/>
            <person name="Ma J."/>
        </authorList>
    </citation>
    <scope>NUCLEOTIDE SEQUENCE [LARGE SCALE GENOMIC DNA]</scope>
    <source>
        <strain evidence="6">CGMCC 4.7283</strain>
    </source>
</reference>